<feature type="transmembrane region" description="Helical" evidence="2">
    <location>
        <begin position="795"/>
        <end position="818"/>
    </location>
</feature>
<reference evidence="3" key="2">
    <citation type="journal article" date="2020" name="Nat. Commun.">
        <title>Large-scale genome sequencing of mycorrhizal fungi provides insights into the early evolution of symbiotic traits.</title>
        <authorList>
            <person name="Miyauchi S."/>
            <person name="Kiss E."/>
            <person name="Kuo A."/>
            <person name="Drula E."/>
            <person name="Kohler A."/>
            <person name="Sanchez-Garcia M."/>
            <person name="Morin E."/>
            <person name="Andreopoulos B."/>
            <person name="Barry K.W."/>
            <person name="Bonito G."/>
            <person name="Buee M."/>
            <person name="Carver A."/>
            <person name="Chen C."/>
            <person name="Cichocki N."/>
            <person name="Clum A."/>
            <person name="Culley D."/>
            <person name="Crous P.W."/>
            <person name="Fauchery L."/>
            <person name="Girlanda M."/>
            <person name="Hayes R.D."/>
            <person name="Keri Z."/>
            <person name="LaButti K."/>
            <person name="Lipzen A."/>
            <person name="Lombard V."/>
            <person name="Magnuson J."/>
            <person name="Maillard F."/>
            <person name="Murat C."/>
            <person name="Nolan M."/>
            <person name="Ohm R.A."/>
            <person name="Pangilinan J."/>
            <person name="Pereira M.F."/>
            <person name="Perotto S."/>
            <person name="Peter M."/>
            <person name="Pfister S."/>
            <person name="Riley R."/>
            <person name="Sitrit Y."/>
            <person name="Stielow J.B."/>
            <person name="Szollosi G."/>
            <person name="Zifcakova L."/>
            <person name="Stursova M."/>
            <person name="Spatafora J.W."/>
            <person name="Tedersoo L."/>
            <person name="Vaario L.M."/>
            <person name="Yamada A."/>
            <person name="Yan M."/>
            <person name="Wang P."/>
            <person name="Xu J."/>
            <person name="Bruns T."/>
            <person name="Baldrian P."/>
            <person name="Vilgalys R."/>
            <person name="Dunand C."/>
            <person name="Henrissat B."/>
            <person name="Grigoriev I.V."/>
            <person name="Hibbett D."/>
            <person name="Nagy L.G."/>
            <person name="Martin F.M."/>
        </authorList>
    </citation>
    <scope>NUCLEOTIDE SEQUENCE</scope>
    <source>
        <strain evidence="3">Prilba</strain>
    </source>
</reference>
<protein>
    <submittedName>
        <fullName evidence="3">Uncharacterized protein</fullName>
    </submittedName>
</protein>
<accession>A0A9P5N2I5</accession>
<feature type="transmembrane region" description="Helical" evidence="2">
    <location>
        <begin position="838"/>
        <end position="858"/>
    </location>
</feature>
<organism evidence="3 4">
    <name type="scientific">Russula ochroleuca</name>
    <dbReference type="NCBI Taxonomy" id="152965"/>
    <lineage>
        <taxon>Eukaryota</taxon>
        <taxon>Fungi</taxon>
        <taxon>Dikarya</taxon>
        <taxon>Basidiomycota</taxon>
        <taxon>Agaricomycotina</taxon>
        <taxon>Agaricomycetes</taxon>
        <taxon>Russulales</taxon>
        <taxon>Russulaceae</taxon>
        <taxon>Russula</taxon>
    </lineage>
</organism>
<feature type="compositionally biased region" description="Polar residues" evidence="1">
    <location>
        <begin position="387"/>
        <end position="397"/>
    </location>
</feature>
<dbReference type="EMBL" id="WHVB01000003">
    <property type="protein sequence ID" value="KAF8484792.1"/>
    <property type="molecule type" value="Genomic_DNA"/>
</dbReference>
<feature type="region of interest" description="Disordered" evidence="1">
    <location>
        <begin position="259"/>
        <end position="282"/>
    </location>
</feature>
<keyword evidence="2" id="KW-0472">Membrane</keyword>
<feature type="compositionally biased region" description="Pro residues" evidence="1">
    <location>
        <begin position="90"/>
        <end position="110"/>
    </location>
</feature>
<comment type="caution">
    <text evidence="3">The sequence shown here is derived from an EMBL/GenBank/DDBJ whole genome shotgun (WGS) entry which is preliminary data.</text>
</comment>
<feature type="region of interest" description="Disordered" evidence="1">
    <location>
        <begin position="387"/>
        <end position="432"/>
    </location>
</feature>
<feature type="transmembrane region" description="Helical" evidence="2">
    <location>
        <begin position="673"/>
        <end position="694"/>
    </location>
</feature>
<reference evidence="3" key="1">
    <citation type="submission" date="2019-10" db="EMBL/GenBank/DDBJ databases">
        <authorList>
            <consortium name="DOE Joint Genome Institute"/>
            <person name="Kuo A."/>
            <person name="Miyauchi S."/>
            <person name="Kiss E."/>
            <person name="Drula E."/>
            <person name="Kohler A."/>
            <person name="Sanchez-Garcia M."/>
            <person name="Andreopoulos B."/>
            <person name="Barry K.W."/>
            <person name="Bonito G."/>
            <person name="Buee M."/>
            <person name="Carver A."/>
            <person name="Chen C."/>
            <person name="Cichocki N."/>
            <person name="Clum A."/>
            <person name="Culley D."/>
            <person name="Crous P.W."/>
            <person name="Fauchery L."/>
            <person name="Girlanda M."/>
            <person name="Hayes R."/>
            <person name="Keri Z."/>
            <person name="LaButti K."/>
            <person name="Lipzen A."/>
            <person name="Lombard V."/>
            <person name="Magnuson J."/>
            <person name="Maillard F."/>
            <person name="Morin E."/>
            <person name="Murat C."/>
            <person name="Nolan M."/>
            <person name="Ohm R."/>
            <person name="Pangilinan J."/>
            <person name="Pereira M."/>
            <person name="Perotto S."/>
            <person name="Peter M."/>
            <person name="Riley R."/>
            <person name="Sitrit Y."/>
            <person name="Stielow B."/>
            <person name="Szollosi G."/>
            <person name="Zifcakova L."/>
            <person name="Stursova M."/>
            <person name="Spatafora J.W."/>
            <person name="Tedersoo L."/>
            <person name="Vaario L.-M."/>
            <person name="Yamada A."/>
            <person name="Yan M."/>
            <person name="Wang P."/>
            <person name="Xu J."/>
            <person name="Bruns T."/>
            <person name="Baldrian P."/>
            <person name="Vilgalys R."/>
            <person name="Henrissat B."/>
            <person name="Grigoriev I.V."/>
            <person name="Hibbett D."/>
            <person name="Nagy L.G."/>
            <person name="Martin F.M."/>
        </authorList>
    </citation>
    <scope>NUCLEOTIDE SEQUENCE</scope>
    <source>
        <strain evidence="3">Prilba</strain>
    </source>
</reference>
<dbReference type="Proteomes" id="UP000759537">
    <property type="component" value="Unassembled WGS sequence"/>
</dbReference>
<dbReference type="AlphaFoldDB" id="A0A9P5N2I5"/>
<dbReference type="OrthoDB" id="3245306at2759"/>
<sequence>MSSQLKSSPSTKSLRSRMGTIMKRSSTALTGGFARPPTPARSSTDSLRLDANSSGPEHVMPSPVAESPAREAAESMPEPTGPSKLSGPPIAAPDPTPQPTATPEPAPAVAPAPRSDAVPVPLPSAALPRSSSPEPMPAKAADAAPLISHSPETLSRAESERPDDALQVRRSEDSGSTRSHGQVERQLPTEIHAAPWDSGPLVAERSSQLEQEAIAAPKATSSHPNPVFIDRASTPPLATEAPSVRVDNASAEVASLMLKSRTRGSSVSSQVRPRTPSIFNGRVSRRPSVSTLASSAAALSGQLVQTASMEPRQEGAGAVPASSQAMRDPYANPFEGVQPAPAPRPTEQPVLIPMSIPDSRNVWAAAPVDVPLPPPSEVMYTMPIQTAPSNAGQSSIFSPREPIDYDTDESRPLLQPSTTSLKNPPNYGQTEPERSVSILASQNEGPLWPAATRKFASVGWQEFSLPDGARYFSNPTLHIVTDVDLRNSGRLDAISAFLDGRESEVLPPPEWELWLRDAGEPTTASFPLKAWVHHVARMVLFERPSSDPGEIMNKGVDKTDMEYEYWSFMMTHPAHALLPSESVTEAIDVLTWSYTDRLLPSSHPFQPPFSQEECQELLTLLRSFNHLSAQTVSVIRTRIVSKVLVRVAAWRQGRLRDDATYGRNHVPSARIPFLRTTGDFIISFVCLGLPYLFLERSHHQRFDTESGVRSNAGPMLVVGALACLIAAIILSASVTFITLPGIDDISRVAGLLAILLSASSLVSAVIALFRYKSDIENPIAYPRGEGLVLLSRRSVLLSLPLVFLLYAIAAFITGITLYAFRGLTTTAGGHHFKDFTQWAVIGTVGGLACILLTSQTLIH</sequence>
<evidence type="ECO:0000256" key="2">
    <source>
        <dbReference type="SAM" id="Phobius"/>
    </source>
</evidence>
<evidence type="ECO:0000313" key="4">
    <source>
        <dbReference type="Proteomes" id="UP000759537"/>
    </source>
</evidence>
<feature type="compositionally biased region" description="Polar residues" evidence="1">
    <location>
        <begin position="263"/>
        <end position="272"/>
    </location>
</feature>
<feature type="compositionally biased region" description="Low complexity" evidence="1">
    <location>
        <begin position="111"/>
        <end position="133"/>
    </location>
</feature>
<evidence type="ECO:0000256" key="1">
    <source>
        <dbReference type="SAM" id="MobiDB-lite"/>
    </source>
</evidence>
<feature type="transmembrane region" description="Helical" evidence="2">
    <location>
        <begin position="748"/>
        <end position="769"/>
    </location>
</feature>
<keyword evidence="2" id="KW-1133">Transmembrane helix</keyword>
<feature type="compositionally biased region" description="Polar residues" evidence="1">
    <location>
        <begin position="40"/>
        <end position="55"/>
    </location>
</feature>
<name>A0A9P5N2I5_9AGAM</name>
<evidence type="ECO:0000313" key="3">
    <source>
        <dbReference type="EMBL" id="KAF8484792.1"/>
    </source>
</evidence>
<feature type="compositionally biased region" description="Polar residues" evidence="1">
    <location>
        <begin position="415"/>
        <end position="429"/>
    </location>
</feature>
<keyword evidence="4" id="KW-1185">Reference proteome</keyword>
<feature type="compositionally biased region" description="Low complexity" evidence="1">
    <location>
        <begin position="1"/>
        <end position="13"/>
    </location>
</feature>
<keyword evidence="2" id="KW-0812">Transmembrane</keyword>
<feature type="transmembrane region" description="Helical" evidence="2">
    <location>
        <begin position="715"/>
        <end position="742"/>
    </location>
</feature>
<gene>
    <name evidence="3" type="ORF">DFH94DRAFT_248661</name>
</gene>
<proteinExistence type="predicted"/>
<feature type="region of interest" description="Disordered" evidence="1">
    <location>
        <begin position="1"/>
        <end position="243"/>
    </location>
</feature>
<feature type="compositionally biased region" description="Basic and acidic residues" evidence="1">
    <location>
        <begin position="155"/>
        <end position="175"/>
    </location>
</feature>